<dbReference type="GO" id="GO:0071916">
    <property type="term" value="F:dipeptide transmembrane transporter activity"/>
    <property type="evidence" value="ECO:0007669"/>
    <property type="project" value="TreeGrafter"/>
</dbReference>
<evidence type="ECO:0000256" key="2">
    <source>
        <dbReference type="ARBA" id="ARBA00022448"/>
    </source>
</evidence>
<evidence type="ECO:0000259" key="10">
    <source>
        <dbReference type="PROSITE" id="PS50928"/>
    </source>
</evidence>
<accession>A0AAE7ELG0</accession>
<reference evidence="12" key="1">
    <citation type="submission" date="2020-03" db="EMBL/GenBank/DDBJ databases">
        <title>Genome sequences of seven Enterobacteriaceae strains isolated from Canadian wastewater treatment facilities.</title>
        <authorList>
            <person name="Huang H."/>
            <person name="Chmara J.T."/>
            <person name="Duceppe M.-O."/>
        </authorList>
    </citation>
    <scope>NUCLEOTIDE SEQUENCE [LARGE SCALE GENOMIC DNA]</scope>
    <source>
        <strain evidence="12">Biosolid 3</strain>
    </source>
</reference>
<feature type="transmembrane region" description="Helical" evidence="9">
    <location>
        <begin position="305"/>
        <end position="331"/>
    </location>
</feature>
<feature type="transmembrane region" description="Helical" evidence="9">
    <location>
        <begin position="100"/>
        <end position="123"/>
    </location>
</feature>
<organism evidence="11 12">
    <name type="scientific">Serratia fonticola</name>
    <dbReference type="NCBI Taxonomy" id="47917"/>
    <lineage>
        <taxon>Bacteria</taxon>
        <taxon>Pseudomonadati</taxon>
        <taxon>Pseudomonadota</taxon>
        <taxon>Gammaproteobacteria</taxon>
        <taxon>Enterobacterales</taxon>
        <taxon>Yersiniaceae</taxon>
        <taxon>Serratia</taxon>
    </lineage>
</organism>
<keyword evidence="7 9" id="KW-0472">Membrane</keyword>
<name>A0AAE7ELG0_SERFO</name>
<dbReference type="PANTHER" id="PTHR43163:SF6">
    <property type="entry name" value="DIPEPTIDE TRANSPORT SYSTEM PERMEASE PROTEIN DPPB-RELATED"/>
    <property type="match status" value="1"/>
</dbReference>
<dbReference type="SUPFAM" id="SSF161098">
    <property type="entry name" value="MetI-like"/>
    <property type="match status" value="1"/>
</dbReference>
<proteinExistence type="inferred from homology"/>
<comment type="similarity">
    <text evidence="8">Belongs to the binding-protein-dependent transport system permease family. OppBC subfamily.</text>
</comment>
<gene>
    <name evidence="11" type="primary">dppB</name>
    <name evidence="11" type="ORF">G9399_25875</name>
</gene>
<feature type="transmembrane region" description="Helical" evidence="9">
    <location>
        <begin position="135"/>
        <end position="158"/>
    </location>
</feature>
<dbReference type="InterPro" id="IPR045621">
    <property type="entry name" value="BPD_transp_1_N"/>
</dbReference>
<protein>
    <submittedName>
        <fullName evidence="11">Dipeptide ABC transporter permease DppB</fullName>
    </submittedName>
</protein>
<dbReference type="PROSITE" id="PS50928">
    <property type="entry name" value="ABC_TM1"/>
    <property type="match status" value="1"/>
</dbReference>
<evidence type="ECO:0000256" key="5">
    <source>
        <dbReference type="ARBA" id="ARBA00022692"/>
    </source>
</evidence>
<keyword evidence="2 9" id="KW-0813">Transport</keyword>
<dbReference type="AlphaFoldDB" id="A0AAE7ELG0"/>
<evidence type="ECO:0000256" key="3">
    <source>
        <dbReference type="ARBA" id="ARBA00022475"/>
    </source>
</evidence>
<keyword evidence="4" id="KW-0997">Cell inner membrane</keyword>
<evidence type="ECO:0000256" key="7">
    <source>
        <dbReference type="ARBA" id="ARBA00023136"/>
    </source>
</evidence>
<dbReference type="CDD" id="cd06261">
    <property type="entry name" value="TM_PBP2"/>
    <property type="match status" value="1"/>
</dbReference>
<evidence type="ECO:0000313" key="11">
    <source>
        <dbReference type="EMBL" id="QKJ61078.1"/>
    </source>
</evidence>
<dbReference type="InterPro" id="IPR000515">
    <property type="entry name" value="MetI-like"/>
</dbReference>
<dbReference type="Pfam" id="PF00528">
    <property type="entry name" value="BPD_transp_1"/>
    <property type="match status" value="1"/>
</dbReference>
<keyword evidence="3" id="KW-1003">Cell membrane</keyword>
<dbReference type="RefSeq" id="WP_173410005.1">
    <property type="nucleotide sequence ID" value="NZ_CP054160.3"/>
</dbReference>
<evidence type="ECO:0000256" key="8">
    <source>
        <dbReference type="ARBA" id="ARBA00024202"/>
    </source>
</evidence>
<dbReference type="Pfam" id="PF19300">
    <property type="entry name" value="BPD_transp_1_N"/>
    <property type="match status" value="1"/>
</dbReference>
<dbReference type="EMBL" id="CP054160">
    <property type="protein sequence ID" value="QKJ61078.1"/>
    <property type="molecule type" value="Genomic_DNA"/>
</dbReference>
<evidence type="ECO:0000256" key="4">
    <source>
        <dbReference type="ARBA" id="ARBA00022519"/>
    </source>
</evidence>
<dbReference type="PANTHER" id="PTHR43163">
    <property type="entry name" value="DIPEPTIDE TRANSPORT SYSTEM PERMEASE PROTEIN DPPB-RELATED"/>
    <property type="match status" value="1"/>
</dbReference>
<dbReference type="InterPro" id="IPR035906">
    <property type="entry name" value="MetI-like_sf"/>
</dbReference>
<dbReference type="NCBIfam" id="NF008161">
    <property type="entry name" value="PRK10914.1"/>
    <property type="match status" value="1"/>
</dbReference>
<evidence type="ECO:0000313" key="12">
    <source>
        <dbReference type="Proteomes" id="UP000503464"/>
    </source>
</evidence>
<feature type="transmembrane region" description="Helical" evidence="9">
    <location>
        <begin position="201"/>
        <end position="221"/>
    </location>
</feature>
<feature type="domain" description="ABC transmembrane type-1" evidence="10">
    <location>
        <begin position="96"/>
        <end position="328"/>
    </location>
</feature>
<feature type="transmembrane region" description="Helical" evidence="9">
    <location>
        <begin position="259"/>
        <end position="285"/>
    </location>
</feature>
<keyword evidence="6 9" id="KW-1133">Transmembrane helix</keyword>
<feature type="transmembrane region" description="Helical" evidence="9">
    <location>
        <begin position="9"/>
        <end position="30"/>
    </location>
</feature>
<dbReference type="GO" id="GO:0005886">
    <property type="term" value="C:plasma membrane"/>
    <property type="evidence" value="ECO:0007669"/>
    <property type="project" value="UniProtKB-SubCell"/>
</dbReference>
<evidence type="ECO:0000256" key="6">
    <source>
        <dbReference type="ARBA" id="ARBA00022989"/>
    </source>
</evidence>
<sequence length="339" mass="37386">MLQFILRRLGLVIPTFIGITLLTFAFVHMIPGDPVTIMAGERGISAERHAQLMAEMGLDKPLYQQYFHYVTNVLHGDLGTSLKSRISVWEEFVPRFKATLELGLCAMLFAVIVGIPVGVLAAVRRGSVFDHTAVGLSLTGYSMPIFWWGMMLIMLVSVQLNLTPVSGRISDTVFLDDSLPLTGFMLIDTLIWGEPGDFIDAVMHMILPAIVLGTIPLAVIVRMTRSSMLEVLGEDYIRTARAKGVSRMRVIVVHALRNALLPVVTVIGLQVGTLLAGAILTETIFSWPGLGRWLMDALQRRDYPVVQGGVLLVACMIILVNLLVDVLYGVVNPRIRHKK</sequence>
<dbReference type="Proteomes" id="UP000503464">
    <property type="component" value="Chromosome"/>
</dbReference>
<evidence type="ECO:0000256" key="9">
    <source>
        <dbReference type="RuleBase" id="RU363032"/>
    </source>
</evidence>
<keyword evidence="5 9" id="KW-0812">Transmembrane</keyword>
<dbReference type="Gene3D" id="1.10.3720.10">
    <property type="entry name" value="MetI-like"/>
    <property type="match status" value="1"/>
</dbReference>
<evidence type="ECO:0000256" key="1">
    <source>
        <dbReference type="ARBA" id="ARBA00004429"/>
    </source>
</evidence>
<comment type="subcellular location">
    <subcellularLocation>
        <location evidence="1">Cell inner membrane</location>
        <topology evidence="1">Multi-pass membrane protein</topology>
    </subcellularLocation>
    <subcellularLocation>
        <location evidence="9">Cell membrane</location>
        <topology evidence="9">Multi-pass membrane protein</topology>
    </subcellularLocation>
</comment>